<proteinExistence type="predicted"/>
<evidence type="ECO:0000313" key="3">
    <source>
        <dbReference type="Proteomes" id="UP000180254"/>
    </source>
</evidence>
<feature type="domain" description="Copper amine oxidase-like N-terminal" evidence="1">
    <location>
        <begin position="36"/>
        <end position="74"/>
    </location>
</feature>
<evidence type="ECO:0000313" key="2">
    <source>
        <dbReference type="EMBL" id="OHW61214.1"/>
    </source>
</evidence>
<dbReference type="Gene3D" id="3.30.457.10">
    <property type="entry name" value="Copper amine oxidase-like, N-terminal domain"/>
    <property type="match status" value="2"/>
</dbReference>
<reference evidence="2 3" key="1">
    <citation type="submission" date="2016-09" db="EMBL/GenBank/DDBJ databases">
        <title>Genome sequence of Eubacterium angustum.</title>
        <authorList>
            <person name="Poehlein A."/>
            <person name="Daniel R."/>
        </authorList>
    </citation>
    <scope>NUCLEOTIDE SEQUENCE [LARGE SCALE GENOMIC DNA]</scope>
    <source>
        <strain evidence="2 3">DSM 1989</strain>
    </source>
</reference>
<dbReference type="SUPFAM" id="SSF55383">
    <property type="entry name" value="Copper amine oxidase, domain N"/>
    <property type="match status" value="2"/>
</dbReference>
<dbReference type="InterPro" id="IPR012854">
    <property type="entry name" value="Cu_amine_oxidase-like_N"/>
</dbReference>
<dbReference type="EMBL" id="MKIE01000024">
    <property type="protein sequence ID" value="OHW61214.1"/>
    <property type="molecule type" value="Genomic_DNA"/>
</dbReference>
<dbReference type="Proteomes" id="UP000180254">
    <property type="component" value="Unassembled WGS sequence"/>
</dbReference>
<name>A0A1S1V430_9FIRM</name>
<dbReference type="AlphaFoldDB" id="A0A1S1V430"/>
<dbReference type="OrthoDB" id="2649379at2"/>
<keyword evidence="3" id="KW-1185">Reference proteome</keyword>
<feature type="domain" description="Copper amine oxidase-like N-terminal" evidence="1">
    <location>
        <begin position="159"/>
        <end position="196"/>
    </location>
</feature>
<evidence type="ECO:0000259" key="1">
    <source>
        <dbReference type="Pfam" id="PF07833"/>
    </source>
</evidence>
<gene>
    <name evidence="2" type="ORF">EUAN_24310</name>
</gene>
<protein>
    <recommendedName>
        <fullName evidence="1">Copper amine oxidase-like N-terminal domain-containing protein</fullName>
    </recommendedName>
</protein>
<dbReference type="InterPro" id="IPR036582">
    <property type="entry name" value="Mao_N_sf"/>
</dbReference>
<sequence>MKISRAIRSLAVAGVIGLGLLGATNVEAAIEPKVVLDGKPVVSDVEPVVYKGRVMLPIRAVAEAMGHRVEYHHDTWFPRAEIITEEFVDHPNPNEKVLYKYTTTINLGIRRASRAWLHESEIKLPNGGTQYGGHLSDWTLKNSLNEKNPGYTMWQREFPIVVENRVMMPVRDIAEFLGASVEWDNDTKTAVITSGAYVPDPEELAAVKAKAVADMEQISADIKAGIQPPYRAKKLQHFTRDQLK</sequence>
<accession>A0A1S1V430</accession>
<dbReference type="Pfam" id="PF07833">
    <property type="entry name" value="Cu_amine_oxidN1"/>
    <property type="match status" value="2"/>
</dbReference>
<organism evidence="2 3">
    <name type="scientific">Andreesenia angusta</name>
    <dbReference type="NCBI Taxonomy" id="39480"/>
    <lineage>
        <taxon>Bacteria</taxon>
        <taxon>Bacillati</taxon>
        <taxon>Bacillota</taxon>
        <taxon>Tissierellia</taxon>
        <taxon>Tissierellales</taxon>
        <taxon>Gottschalkiaceae</taxon>
        <taxon>Andreesenia</taxon>
    </lineage>
</organism>
<comment type="caution">
    <text evidence="2">The sequence shown here is derived from an EMBL/GenBank/DDBJ whole genome shotgun (WGS) entry which is preliminary data.</text>
</comment>
<dbReference type="STRING" id="39480.EUAN_24310"/>
<dbReference type="RefSeq" id="WP_071064816.1">
    <property type="nucleotide sequence ID" value="NZ_MKIE01000024.1"/>
</dbReference>